<dbReference type="Pfam" id="PF12019">
    <property type="entry name" value="GspH"/>
    <property type="match status" value="1"/>
</dbReference>
<comment type="similarity">
    <text evidence="9">Belongs to the GSP H family.</text>
</comment>
<dbReference type="GO" id="GO:0015627">
    <property type="term" value="C:type II protein secretion system complex"/>
    <property type="evidence" value="ECO:0007669"/>
    <property type="project" value="InterPro"/>
</dbReference>
<proteinExistence type="inferred from homology"/>
<keyword evidence="8 11" id="KW-0472">Membrane</keyword>
<evidence type="ECO:0000259" key="12">
    <source>
        <dbReference type="Pfam" id="PF12019"/>
    </source>
</evidence>
<keyword evidence="5" id="KW-0997">Cell inner membrane</keyword>
<evidence type="ECO:0000313" key="13">
    <source>
        <dbReference type="EMBL" id="QTH70579.1"/>
    </source>
</evidence>
<keyword evidence="3" id="KW-1003">Cell membrane</keyword>
<dbReference type="RefSeq" id="WP_208842168.1">
    <property type="nucleotide sequence ID" value="NZ_CP072133.1"/>
</dbReference>
<dbReference type="KEGG" id="pxi:J5O05_11520"/>
<gene>
    <name evidence="13" type="ORF">J5O05_11520</name>
</gene>
<evidence type="ECO:0000256" key="3">
    <source>
        <dbReference type="ARBA" id="ARBA00022475"/>
    </source>
</evidence>
<dbReference type="GO" id="GO:0005886">
    <property type="term" value="C:plasma membrane"/>
    <property type="evidence" value="ECO:0007669"/>
    <property type="project" value="UniProtKB-SubCell"/>
</dbReference>
<feature type="transmembrane region" description="Helical" evidence="11">
    <location>
        <begin position="15"/>
        <end position="34"/>
    </location>
</feature>
<evidence type="ECO:0000256" key="9">
    <source>
        <dbReference type="ARBA" id="ARBA00025772"/>
    </source>
</evidence>
<evidence type="ECO:0000256" key="2">
    <source>
        <dbReference type="ARBA" id="ARBA00021549"/>
    </source>
</evidence>
<dbReference type="InterPro" id="IPR012902">
    <property type="entry name" value="N_methyl_site"/>
</dbReference>
<evidence type="ECO:0000256" key="7">
    <source>
        <dbReference type="ARBA" id="ARBA00022989"/>
    </source>
</evidence>
<comment type="subcellular location">
    <subcellularLocation>
        <location evidence="1">Cell inner membrane</location>
        <topology evidence="1">Single-pass membrane protein</topology>
    </subcellularLocation>
</comment>
<feature type="domain" description="General secretion pathway GspH" evidence="12">
    <location>
        <begin position="45"/>
        <end position="128"/>
    </location>
</feature>
<evidence type="ECO:0000256" key="8">
    <source>
        <dbReference type="ARBA" id="ARBA00023136"/>
    </source>
</evidence>
<dbReference type="InterPro" id="IPR022346">
    <property type="entry name" value="T2SS_GspH"/>
</dbReference>
<evidence type="ECO:0000256" key="6">
    <source>
        <dbReference type="ARBA" id="ARBA00022692"/>
    </source>
</evidence>
<accession>A0A975DFE5</accession>
<evidence type="ECO:0000256" key="1">
    <source>
        <dbReference type="ARBA" id="ARBA00004377"/>
    </source>
</evidence>
<dbReference type="NCBIfam" id="TIGR02532">
    <property type="entry name" value="IV_pilin_GFxxxE"/>
    <property type="match status" value="1"/>
</dbReference>
<keyword evidence="14" id="KW-1185">Reference proteome</keyword>
<reference evidence="13" key="1">
    <citation type="submission" date="2021-03" db="EMBL/GenBank/DDBJ databases">
        <title>Complete Genome of Pseudoalteromonas xiamenensis STKMTI.2, a new potential marine bacterium producing anti-Vibrio compounds.</title>
        <authorList>
            <person name="Handayani D.P."/>
            <person name="Isnansetyo A."/>
            <person name="Istiqomah I."/>
            <person name="Jumina J."/>
        </authorList>
    </citation>
    <scope>NUCLEOTIDE SEQUENCE</scope>
    <source>
        <strain evidence="13">STKMTI.2</strain>
    </source>
</reference>
<dbReference type="InterPro" id="IPR045584">
    <property type="entry name" value="Pilin-like"/>
</dbReference>
<evidence type="ECO:0000256" key="5">
    <source>
        <dbReference type="ARBA" id="ARBA00022519"/>
    </source>
</evidence>
<evidence type="ECO:0000313" key="14">
    <source>
        <dbReference type="Proteomes" id="UP000664904"/>
    </source>
</evidence>
<keyword evidence="6 11" id="KW-0812">Transmembrane</keyword>
<dbReference type="Gene3D" id="3.30.700.10">
    <property type="entry name" value="Glycoprotein, Type 4 Pilin"/>
    <property type="match status" value="1"/>
</dbReference>
<name>A0A975DFE5_9GAMM</name>
<keyword evidence="4" id="KW-0488">Methylation</keyword>
<dbReference type="Proteomes" id="UP000664904">
    <property type="component" value="Chromosome"/>
</dbReference>
<sequence length="152" mass="16776">MVAGKQTRGFTLTELVIGVAIVAILSVLAMPSFITQIKRDRLVTQANQIQALYRFARDEAVKRDVALELRASDKDWRVIEMINGEEIELRRVSIAHATISIAFPSLQIRQSGEVSQASNVLITDNDVSTTDIRFCTLLSGQSWLAEGQNACA</sequence>
<keyword evidence="7 11" id="KW-1133">Transmembrane helix</keyword>
<protein>
    <recommendedName>
        <fullName evidence="2">Type II secretion system protein H</fullName>
    </recommendedName>
    <alternativeName>
        <fullName evidence="10">General secretion pathway protein H</fullName>
    </alternativeName>
</protein>
<dbReference type="Pfam" id="PF07963">
    <property type="entry name" value="N_methyl"/>
    <property type="match status" value="1"/>
</dbReference>
<dbReference type="SUPFAM" id="SSF54523">
    <property type="entry name" value="Pili subunits"/>
    <property type="match status" value="1"/>
</dbReference>
<dbReference type="GO" id="GO:0015628">
    <property type="term" value="P:protein secretion by the type II secretion system"/>
    <property type="evidence" value="ECO:0007669"/>
    <property type="project" value="InterPro"/>
</dbReference>
<organism evidence="13 14">
    <name type="scientific">Pseudoalteromonas xiamenensis</name>
    <dbReference type="NCBI Taxonomy" id="882626"/>
    <lineage>
        <taxon>Bacteria</taxon>
        <taxon>Pseudomonadati</taxon>
        <taxon>Pseudomonadota</taxon>
        <taxon>Gammaproteobacteria</taxon>
        <taxon>Alteromonadales</taxon>
        <taxon>Pseudoalteromonadaceae</taxon>
        <taxon>Pseudoalteromonas</taxon>
    </lineage>
</organism>
<evidence type="ECO:0000256" key="11">
    <source>
        <dbReference type="SAM" id="Phobius"/>
    </source>
</evidence>
<dbReference type="AlphaFoldDB" id="A0A975DFE5"/>
<evidence type="ECO:0000256" key="10">
    <source>
        <dbReference type="ARBA" id="ARBA00030775"/>
    </source>
</evidence>
<dbReference type="EMBL" id="CP072133">
    <property type="protein sequence ID" value="QTH70579.1"/>
    <property type="molecule type" value="Genomic_DNA"/>
</dbReference>
<evidence type="ECO:0000256" key="4">
    <source>
        <dbReference type="ARBA" id="ARBA00022481"/>
    </source>
</evidence>